<dbReference type="InterPro" id="IPR046960">
    <property type="entry name" value="PPR_At4g14850-like_plant"/>
</dbReference>
<feature type="domain" description="DYW" evidence="1">
    <location>
        <begin position="116"/>
        <end position="209"/>
    </location>
</feature>
<proteinExistence type="predicted"/>
<gene>
    <name evidence="2" type="primary">PCMP-H12</name>
    <name evidence="2" type="ORF">KSP40_PGU005504</name>
</gene>
<evidence type="ECO:0000313" key="2">
    <source>
        <dbReference type="EMBL" id="KAK8968937.1"/>
    </source>
</evidence>
<dbReference type="Pfam" id="PF14432">
    <property type="entry name" value="DYW_deaminase"/>
    <property type="match status" value="1"/>
</dbReference>
<reference evidence="2 3" key="1">
    <citation type="journal article" date="2022" name="Nat. Plants">
        <title>Genomes of leafy and leafless Platanthera orchids illuminate the evolution of mycoheterotrophy.</title>
        <authorList>
            <person name="Li M.H."/>
            <person name="Liu K.W."/>
            <person name="Li Z."/>
            <person name="Lu H.C."/>
            <person name="Ye Q.L."/>
            <person name="Zhang D."/>
            <person name="Wang J.Y."/>
            <person name="Li Y.F."/>
            <person name="Zhong Z.M."/>
            <person name="Liu X."/>
            <person name="Yu X."/>
            <person name="Liu D.K."/>
            <person name="Tu X.D."/>
            <person name="Liu B."/>
            <person name="Hao Y."/>
            <person name="Liao X.Y."/>
            <person name="Jiang Y.T."/>
            <person name="Sun W.H."/>
            <person name="Chen J."/>
            <person name="Chen Y.Q."/>
            <person name="Ai Y."/>
            <person name="Zhai J.W."/>
            <person name="Wu S.S."/>
            <person name="Zhou Z."/>
            <person name="Hsiao Y.Y."/>
            <person name="Wu W.L."/>
            <person name="Chen Y.Y."/>
            <person name="Lin Y.F."/>
            <person name="Hsu J.L."/>
            <person name="Li C.Y."/>
            <person name="Wang Z.W."/>
            <person name="Zhao X."/>
            <person name="Zhong W.Y."/>
            <person name="Ma X.K."/>
            <person name="Ma L."/>
            <person name="Huang J."/>
            <person name="Chen G.Z."/>
            <person name="Huang M.Z."/>
            <person name="Huang L."/>
            <person name="Peng D.H."/>
            <person name="Luo Y.B."/>
            <person name="Zou S.Q."/>
            <person name="Chen S.P."/>
            <person name="Lan S."/>
            <person name="Tsai W.C."/>
            <person name="Van de Peer Y."/>
            <person name="Liu Z.J."/>
        </authorList>
    </citation>
    <scope>NUCLEOTIDE SEQUENCE [LARGE SCALE GENOMIC DNA]</scope>
    <source>
        <strain evidence="2">Lor288</strain>
    </source>
</reference>
<dbReference type="PANTHER" id="PTHR47926">
    <property type="entry name" value="PENTATRICOPEPTIDE REPEAT-CONTAINING PROTEIN"/>
    <property type="match status" value="1"/>
</dbReference>
<dbReference type="InterPro" id="IPR032867">
    <property type="entry name" value="DYW_dom"/>
</dbReference>
<evidence type="ECO:0000259" key="1">
    <source>
        <dbReference type="Pfam" id="PF14432"/>
    </source>
</evidence>
<keyword evidence="3" id="KW-1185">Reference proteome</keyword>
<dbReference type="EMBL" id="JBBWWR010000003">
    <property type="protein sequence ID" value="KAK8968937.1"/>
    <property type="molecule type" value="Genomic_DNA"/>
</dbReference>
<dbReference type="Pfam" id="PF20431">
    <property type="entry name" value="E_motif"/>
    <property type="match status" value="1"/>
</dbReference>
<organism evidence="2 3">
    <name type="scientific">Platanthera guangdongensis</name>
    <dbReference type="NCBI Taxonomy" id="2320717"/>
    <lineage>
        <taxon>Eukaryota</taxon>
        <taxon>Viridiplantae</taxon>
        <taxon>Streptophyta</taxon>
        <taxon>Embryophyta</taxon>
        <taxon>Tracheophyta</taxon>
        <taxon>Spermatophyta</taxon>
        <taxon>Magnoliopsida</taxon>
        <taxon>Liliopsida</taxon>
        <taxon>Asparagales</taxon>
        <taxon>Orchidaceae</taxon>
        <taxon>Orchidoideae</taxon>
        <taxon>Orchideae</taxon>
        <taxon>Orchidinae</taxon>
        <taxon>Platanthera</taxon>
    </lineage>
</organism>
<dbReference type="Proteomes" id="UP001412067">
    <property type="component" value="Unassembled WGS sequence"/>
</dbReference>
<sequence>MAPDAAMWKALLGACRIHGNFELGVKTGYRLIEAAPADHAGYVLLSNIYAMNGDWHGVHAARKMMLERGITKVPGCSSIELNGVWSEFIAGNTPQEKKGEIYGMLEEMGRRLRRAGYEPDTTQVLLDIEEEEVKESSLAHHSEKLAVAFGLVSTAPGTAIRVVKNLRVCGDCHSAIKLLSEIYGREIVVRDSSRFHCFRNGVCSCGDYW</sequence>
<dbReference type="PANTHER" id="PTHR47926:SF384">
    <property type="entry name" value="DYW DOMAIN-CONTAINING PROTEIN"/>
    <property type="match status" value="1"/>
</dbReference>
<evidence type="ECO:0000313" key="3">
    <source>
        <dbReference type="Proteomes" id="UP001412067"/>
    </source>
</evidence>
<comment type="caution">
    <text evidence="2">The sequence shown here is derived from an EMBL/GenBank/DDBJ whole genome shotgun (WGS) entry which is preliminary data.</text>
</comment>
<protein>
    <submittedName>
        <fullName evidence="2">Pentatricopeptide repeat-containing protein</fullName>
    </submittedName>
</protein>
<accession>A0ABR2MXK1</accession>
<name>A0ABR2MXK1_9ASPA</name>
<dbReference type="InterPro" id="IPR046848">
    <property type="entry name" value="E_motif"/>
</dbReference>